<dbReference type="GO" id="GO:0005975">
    <property type="term" value="P:carbohydrate metabolic process"/>
    <property type="evidence" value="ECO:0007669"/>
    <property type="project" value="InterPro"/>
</dbReference>
<evidence type="ECO:0000256" key="15">
    <source>
        <dbReference type="ARBA" id="ARBA00023288"/>
    </source>
</evidence>
<comment type="catalytic activity">
    <reaction evidence="1">
        <text>Random endo-hydrolysis of N-acetyl-beta-D-glucosaminide (1-&gt;4)-beta-linkages in chitin and chitodextrins.</text>
        <dbReference type="EC" id="3.2.1.14"/>
    </reaction>
</comment>
<sequence length="502" mass="52225">MKLLDIISVLGTSSLLSKLAAADSTTTTDSTPTDSSCNPLKTTGCSADTALATSFSEDFSSSSKWFTDLKHAGEIEYSKDGLSMTLAKRYDNPSLKSNFYLMYGKVEVIMKAASGTGIVSSFYLQSDDLDEIDIEWVGSDNTQFQSNFFSKGDTTTYDRGQFHGVDAPTDKFHNYTLDWAMDQTTWYLDGESVRVLSNTSSEGYPQSPMYLMMGIWAGGDPSNAPGTIEWAGGETNYADAPFTMYIEKVIVTDYSTGKQYTYGDQSGSWESIKVEDGSVYGRYEQAQEDFAALANGGSVSSSSATSSSATSSSASSSATSSAKSSSTSSSATSSSAKSSSVESSSATSSSATSSSATSSSATSSSATSSSATSVSSSSSVSSSNKQSSTSTKKSVTPSTATVSTISSTSAPTSSRSTVAPTTQQSSASEEEEKGGVATSSNNASTSSATQRSSEQSSAVETSTSETRSISTVQTANGANFAQSLPREGKLFSLFVTALLALF</sequence>
<evidence type="ECO:0000256" key="8">
    <source>
        <dbReference type="ARBA" id="ARBA00022676"/>
    </source>
</evidence>
<evidence type="ECO:0000256" key="6">
    <source>
        <dbReference type="ARBA" id="ARBA00022525"/>
    </source>
</evidence>
<keyword evidence="23" id="KW-1185">Reference proteome</keyword>
<evidence type="ECO:0000256" key="10">
    <source>
        <dbReference type="ARBA" id="ARBA00022729"/>
    </source>
</evidence>
<evidence type="ECO:0000256" key="14">
    <source>
        <dbReference type="ARBA" id="ARBA00023180"/>
    </source>
</evidence>
<evidence type="ECO:0000256" key="19">
    <source>
        <dbReference type="SAM" id="MobiDB-lite"/>
    </source>
</evidence>
<evidence type="ECO:0000256" key="16">
    <source>
        <dbReference type="ARBA" id="ARBA00023295"/>
    </source>
</evidence>
<dbReference type="GO" id="GO:0031505">
    <property type="term" value="P:fungal-type cell wall organization"/>
    <property type="evidence" value="ECO:0007669"/>
    <property type="project" value="UniProtKB-ARBA"/>
</dbReference>
<dbReference type="CDD" id="cd02183">
    <property type="entry name" value="GH16_fungal_CRH1_transglycosylase"/>
    <property type="match status" value="1"/>
</dbReference>
<keyword evidence="11" id="KW-0378">Hydrolase</keyword>
<evidence type="ECO:0000259" key="21">
    <source>
        <dbReference type="PROSITE" id="PS51762"/>
    </source>
</evidence>
<reference evidence="22 23" key="1">
    <citation type="journal article" date="2019" name="BMC Genomics">
        <title>Chromosome level assembly and comparative genome analysis confirm lager-brewing yeasts originated from a single hybridization.</title>
        <authorList>
            <person name="Salazar A.N."/>
            <person name="Gorter de Vries A.R."/>
            <person name="van den Broek M."/>
            <person name="Brouwers N."/>
            <person name="de la Torre Cortes P."/>
            <person name="Kuijpers N.G.A."/>
            <person name="Daran J.G."/>
            <person name="Abeel T."/>
        </authorList>
    </citation>
    <scope>NUCLEOTIDE SEQUENCE [LARGE SCALE GENOMIC DNA]</scope>
    <source>
        <strain evidence="22 23">CBS 1483</strain>
    </source>
</reference>
<dbReference type="GO" id="GO:0008843">
    <property type="term" value="F:endochitinase activity"/>
    <property type="evidence" value="ECO:0007669"/>
    <property type="project" value="UniProtKB-EC"/>
</dbReference>
<feature type="compositionally biased region" description="Low complexity" evidence="19">
    <location>
        <begin position="301"/>
        <end position="427"/>
    </location>
</feature>
<keyword evidence="12" id="KW-0472">Membrane</keyword>
<dbReference type="InterPro" id="IPR050546">
    <property type="entry name" value="Glycosyl_Hydrlase_16"/>
</dbReference>
<evidence type="ECO:0000256" key="7">
    <source>
        <dbReference type="ARBA" id="ARBA00022622"/>
    </source>
</evidence>
<evidence type="ECO:0000256" key="1">
    <source>
        <dbReference type="ARBA" id="ARBA00000822"/>
    </source>
</evidence>
<protein>
    <recommendedName>
        <fullName evidence="4">chitinase</fullName>
        <ecNumber evidence="4">3.2.1.14</ecNumber>
    </recommendedName>
</protein>
<keyword evidence="9" id="KW-0808">Transferase</keyword>
<feature type="compositionally biased region" description="Low complexity" evidence="19">
    <location>
        <begin position="437"/>
        <end position="471"/>
    </location>
</feature>
<dbReference type="Pfam" id="PF00722">
    <property type="entry name" value="Glyco_hydro_16"/>
    <property type="match status" value="1"/>
</dbReference>
<dbReference type="EC" id="3.2.1.14" evidence="4"/>
<evidence type="ECO:0000256" key="11">
    <source>
        <dbReference type="ARBA" id="ARBA00022801"/>
    </source>
</evidence>
<keyword evidence="6" id="KW-0964">Secreted</keyword>
<dbReference type="PANTHER" id="PTHR10963:SF68">
    <property type="entry name" value="GLYCOSIDASE CRH1-RELATED"/>
    <property type="match status" value="1"/>
</dbReference>
<keyword evidence="8" id="KW-0328">Glycosyltransferase</keyword>
<comment type="subcellular location">
    <subcellularLocation>
        <location evidence="3">Membrane</location>
        <topology evidence="3">Lipid-anchor</topology>
        <topology evidence="3">GPI-anchor</topology>
    </subcellularLocation>
    <subcellularLocation>
        <location evidence="2">Secreted</location>
        <location evidence="2">Cell wall</location>
    </subcellularLocation>
</comment>
<name>A0A6C1E9I8_SACPS</name>
<evidence type="ECO:0000256" key="3">
    <source>
        <dbReference type="ARBA" id="ARBA00004589"/>
    </source>
</evidence>
<dbReference type="GO" id="GO:0009277">
    <property type="term" value="C:fungal-type cell wall"/>
    <property type="evidence" value="ECO:0007669"/>
    <property type="project" value="TreeGrafter"/>
</dbReference>
<gene>
    <name evidence="22" type="ORF">GRS66_007812</name>
</gene>
<dbReference type="FunFam" id="2.60.120.200:FF:000162">
    <property type="entry name" value="Glycosidase"/>
    <property type="match status" value="1"/>
</dbReference>
<comment type="similarity">
    <text evidence="18">Belongs to the glycosyl hydrolase 16 family. CRH1 subfamily.</text>
</comment>
<keyword evidence="15" id="KW-0449">Lipoprotein</keyword>
<feature type="region of interest" description="Disordered" evidence="19">
    <location>
        <begin position="301"/>
        <end position="475"/>
    </location>
</feature>
<dbReference type="PANTHER" id="PTHR10963">
    <property type="entry name" value="GLYCOSYL HYDROLASE-RELATED"/>
    <property type="match status" value="1"/>
</dbReference>
<dbReference type="OrthoDB" id="4781at2759"/>
<evidence type="ECO:0000256" key="12">
    <source>
        <dbReference type="ARBA" id="ARBA00023136"/>
    </source>
</evidence>
<feature type="domain" description="GH16" evidence="21">
    <location>
        <begin position="24"/>
        <end position="257"/>
    </location>
</feature>
<keyword evidence="14" id="KW-0325">Glycoprotein</keyword>
<accession>A0A6C1E9I8</accession>
<keyword evidence="13" id="KW-1015">Disulfide bond</keyword>
<keyword evidence="17" id="KW-0961">Cell wall biogenesis/degradation</keyword>
<dbReference type="InterPro" id="IPR000757">
    <property type="entry name" value="Beta-glucanase-like"/>
</dbReference>
<keyword evidence="16" id="KW-0326">Glycosidase</keyword>
<evidence type="ECO:0000256" key="13">
    <source>
        <dbReference type="ARBA" id="ARBA00023157"/>
    </source>
</evidence>
<evidence type="ECO:0000256" key="18">
    <source>
        <dbReference type="ARBA" id="ARBA00038074"/>
    </source>
</evidence>
<dbReference type="EMBL" id="CP049004">
    <property type="protein sequence ID" value="QID85244.1"/>
    <property type="molecule type" value="Genomic_DNA"/>
</dbReference>
<evidence type="ECO:0000256" key="5">
    <source>
        <dbReference type="ARBA" id="ARBA00022512"/>
    </source>
</evidence>
<dbReference type="AlphaFoldDB" id="A0A6C1E9I8"/>
<dbReference type="SUPFAM" id="SSF49899">
    <property type="entry name" value="Concanavalin A-like lectins/glucanases"/>
    <property type="match status" value="1"/>
</dbReference>
<organism evidence="22 23">
    <name type="scientific">Saccharomyces pastorianus</name>
    <name type="common">Lager yeast</name>
    <name type="synonym">Saccharomyces cerevisiae x Saccharomyces eubayanus</name>
    <dbReference type="NCBI Taxonomy" id="27292"/>
    <lineage>
        <taxon>Eukaryota</taxon>
        <taxon>Fungi</taxon>
        <taxon>Dikarya</taxon>
        <taxon>Ascomycota</taxon>
        <taxon>Saccharomycotina</taxon>
        <taxon>Saccharomycetes</taxon>
        <taxon>Saccharomycetales</taxon>
        <taxon>Saccharomycetaceae</taxon>
        <taxon>Saccharomyces</taxon>
    </lineage>
</organism>
<evidence type="ECO:0000256" key="4">
    <source>
        <dbReference type="ARBA" id="ARBA00012729"/>
    </source>
</evidence>
<evidence type="ECO:0000256" key="2">
    <source>
        <dbReference type="ARBA" id="ARBA00004191"/>
    </source>
</evidence>
<dbReference type="GO" id="GO:0016757">
    <property type="term" value="F:glycosyltransferase activity"/>
    <property type="evidence" value="ECO:0007669"/>
    <property type="project" value="UniProtKB-KW"/>
</dbReference>
<dbReference type="GO" id="GO:0098552">
    <property type="term" value="C:side of membrane"/>
    <property type="evidence" value="ECO:0007669"/>
    <property type="project" value="UniProtKB-KW"/>
</dbReference>
<keyword evidence="5" id="KW-0134">Cell wall</keyword>
<evidence type="ECO:0000256" key="20">
    <source>
        <dbReference type="SAM" id="SignalP"/>
    </source>
</evidence>
<dbReference type="Proteomes" id="UP000501346">
    <property type="component" value="Chromosome SeVII-ScVII"/>
</dbReference>
<keyword evidence="10 20" id="KW-0732">Signal</keyword>
<evidence type="ECO:0000256" key="17">
    <source>
        <dbReference type="ARBA" id="ARBA00023316"/>
    </source>
</evidence>
<keyword evidence="7" id="KW-0336">GPI-anchor</keyword>
<feature type="chain" id="PRO_5025693114" description="chitinase" evidence="20">
    <location>
        <begin position="23"/>
        <end position="502"/>
    </location>
</feature>
<feature type="signal peptide" evidence="20">
    <location>
        <begin position="1"/>
        <end position="22"/>
    </location>
</feature>
<evidence type="ECO:0000256" key="9">
    <source>
        <dbReference type="ARBA" id="ARBA00022679"/>
    </source>
</evidence>
<dbReference type="InterPro" id="IPR013320">
    <property type="entry name" value="ConA-like_dom_sf"/>
</dbReference>
<evidence type="ECO:0000313" key="23">
    <source>
        <dbReference type="Proteomes" id="UP000501346"/>
    </source>
</evidence>
<proteinExistence type="inferred from homology"/>
<dbReference type="Gene3D" id="2.60.120.200">
    <property type="match status" value="1"/>
</dbReference>
<dbReference type="PROSITE" id="PS51762">
    <property type="entry name" value="GH16_2"/>
    <property type="match status" value="1"/>
</dbReference>
<evidence type="ECO:0000313" key="22">
    <source>
        <dbReference type="EMBL" id="QID85244.1"/>
    </source>
</evidence>